<keyword evidence="1" id="KW-0472">Membrane</keyword>
<dbReference type="Gene3D" id="3.20.20.370">
    <property type="entry name" value="Glycoside hydrolase/deacetylase"/>
    <property type="match status" value="1"/>
</dbReference>
<dbReference type="InterPro" id="IPR002508">
    <property type="entry name" value="MurNAc-LAA_cat"/>
</dbReference>
<evidence type="ECO:0000259" key="2">
    <source>
        <dbReference type="SMART" id="SM00646"/>
    </source>
</evidence>
<dbReference type="InterPro" id="IPR011330">
    <property type="entry name" value="Glyco_hydro/deAcase_b/a-brl"/>
</dbReference>
<evidence type="ECO:0000313" key="4">
    <source>
        <dbReference type="Proteomes" id="UP000366051"/>
    </source>
</evidence>
<keyword evidence="4" id="KW-1185">Reference proteome</keyword>
<protein>
    <submittedName>
        <fullName evidence="3">Divergent polysaccharide deacetylase protein</fullName>
    </submittedName>
</protein>
<dbReference type="Gene3D" id="3.40.630.40">
    <property type="entry name" value="Zn-dependent exopeptidases"/>
    <property type="match status" value="1"/>
</dbReference>
<dbReference type="GO" id="GO:0009253">
    <property type="term" value="P:peptidoglycan catabolic process"/>
    <property type="evidence" value="ECO:0007669"/>
    <property type="project" value="InterPro"/>
</dbReference>
<dbReference type="CDD" id="cd10936">
    <property type="entry name" value="CE4_DAC2"/>
    <property type="match status" value="1"/>
</dbReference>
<dbReference type="CDD" id="cd02696">
    <property type="entry name" value="MurNAc-LAA"/>
    <property type="match status" value="1"/>
</dbReference>
<accession>A0A5Q2N8T0</accession>
<proteinExistence type="predicted"/>
<dbReference type="RefSeq" id="WP_153725787.1">
    <property type="nucleotide sequence ID" value="NZ_CP045875.1"/>
</dbReference>
<dbReference type="GO" id="GO:0008745">
    <property type="term" value="F:N-acetylmuramoyl-L-alanine amidase activity"/>
    <property type="evidence" value="ECO:0007669"/>
    <property type="project" value="InterPro"/>
</dbReference>
<dbReference type="KEGG" id="hcv:FTV88_2567"/>
<dbReference type="AlphaFoldDB" id="A0A5Q2N8T0"/>
<sequence length="607" mass="68121">MGKKGLFLYLSRPLLIKVVALFGLLAFTLSAYFIVIKFKEPSVPIIFIDAGHGGIDSGARYNNINEKDLNLKIALALGEELQKRGYEIIYSRTEDIDMCTLFGLPYSERQDLQVRVEQVEQSKADLLISIHCNATSNSHERGPMTFYHHSSKESKELAYHLQRHMNYVALNSTPAITYTYQPRSANFYLLRNTSVPAVLVEAGFMSNPEDLKLLLDPLYQQEIVQVLAQGTEEFLQGLSLYDLDFFADPVIRSSEASPEDDTIAVEAEDLYNSLLQWQQISEFFPEDLILQSLTIRGTHVELSFNKALERFLADDPTAFRMSMSALSDRLSTWSFTTFSIRCEGKVLSEQVDRQLEWDQTIPVTSKQAKMAIVIDDLGNRAVGTEELLQINRPITLAIMPFMEHSTEESEKAHRSGFPVIIHLSLEANRASPNWYGPSTIKTSMSDEEIISIVEQAHSSVPHAIGFNNHMGSKATADERVARLLVEKAKKLNWLIVDSRTSEDSKLIEEAKRLDVPYGSRDYFIDVAHSKEGTKKRILEAAKTAMKTGKVLIIGHVGPDGGKSTVQALREVLPELEAKNVEIVSVTDIAQQIQVEERKKASSSTQSL</sequence>
<dbReference type="SUPFAM" id="SSF53187">
    <property type="entry name" value="Zn-dependent exopeptidases"/>
    <property type="match status" value="1"/>
</dbReference>
<dbReference type="PANTHER" id="PTHR30105">
    <property type="entry name" value="UNCHARACTERIZED YIBQ-RELATED"/>
    <property type="match status" value="1"/>
</dbReference>
<dbReference type="InterPro" id="IPR006837">
    <property type="entry name" value="Divergent_DAC"/>
</dbReference>
<feature type="domain" description="MurNAc-LAA" evidence="2">
    <location>
        <begin position="116"/>
        <end position="232"/>
    </location>
</feature>
<dbReference type="EMBL" id="CP045875">
    <property type="protein sequence ID" value="QGG48660.1"/>
    <property type="molecule type" value="Genomic_DNA"/>
</dbReference>
<organism evidence="3 4">
    <name type="scientific">Heliorestis convoluta</name>
    <dbReference type="NCBI Taxonomy" id="356322"/>
    <lineage>
        <taxon>Bacteria</taxon>
        <taxon>Bacillati</taxon>
        <taxon>Bacillota</taxon>
        <taxon>Clostridia</taxon>
        <taxon>Eubacteriales</taxon>
        <taxon>Heliobacteriaceae</taxon>
        <taxon>Heliorestis</taxon>
    </lineage>
</organism>
<evidence type="ECO:0000256" key="1">
    <source>
        <dbReference type="SAM" id="Phobius"/>
    </source>
</evidence>
<dbReference type="Pfam" id="PF04748">
    <property type="entry name" value="Polysacc_deac_2"/>
    <property type="match status" value="1"/>
</dbReference>
<dbReference type="Pfam" id="PF01520">
    <property type="entry name" value="Amidase_3"/>
    <property type="match status" value="1"/>
</dbReference>
<name>A0A5Q2N8T0_9FIRM</name>
<dbReference type="SUPFAM" id="SSF88713">
    <property type="entry name" value="Glycoside hydrolase/deacetylase"/>
    <property type="match status" value="1"/>
</dbReference>
<dbReference type="Proteomes" id="UP000366051">
    <property type="component" value="Chromosome"/>
</dbReference>
<dbReference type="PANTHER" id="PTHR30105:SF2">
    <property type="entry name" value="DIVERGENT POLYSACCHARIDE DEACETYLASE SUPERFAMILY"/>
    <property type="match status" value="1"/>
</dbReference>
<reference evidence="4" key="1">
    <citation type="submission" date="2019-11" db="EMBL/GenBank/DDBJ databases">
        <title>Genome sequence of Heliorestis convoluta strain HH, an alkaliphilic and minimalistic phototrophic bacterium from a soda lake in Egypt.</title>
        <authorList>
            <person name="Dewey E.D."/>
            <person name="Stokes L.M."/>
            <person name="Burchell B.M."/>
            <person name="Shaffer K.N."/>
            <person name="Huntington A.M."/>
            <person name="Baker J.M."/>
            <person name="Nadendla S."/>
            <person name="Giglio M.G."/>
            <person name="Touchman J.W."/>
            <person name="Blankenship R.E."/>
            <person name="Madigan M.T."/>
            <person name="Sattley W.M."/>
        </authorList>
    </citation>
    <scope>NUCLEOTIDE SEQUENCE [LARGE SCALE GENOMIC DNA]</scope>
    <source>
        <strain evidence="4">HH</strain>
    </source>
</reference>
<gene>
    <name evidence="3" type="ORF">FTV88_2567</name>
</gene>
<keyword evidence="1" id="KW-1133">Transmembrane helix</keyword>
<evidence type="ECO:0000313" key="3">
    <source>
        <dbReference type="EMBL" id="QGG48660.1"/>
    </source>
</evidence>
<dbReference type="SMART" id="SM00646">
    <property type="entry name" value="Ami_3"/>
    <property type="match status" value="1"/>
</dbReference>
<dbReference type="GO" id="GO:0005975">
    <property type="term" value="P:carbohydrate metabolic process"/>
    <property type="evidence" value="ECO:0007669"/>
    <property type="project" value="InterPro"/>
</dbReference>
<feature type="transmembrane region" description="Helical" evidence="1">
    <location>
        <begin position="14"/>
        <end position="35"/>
    </location>
</feature>
<keyword evidence="1" id="KW-0812">Transmembrane</keyword>
<dbReference type="OrthoDB" id="9784811at2"/>